<accession>A0A228HLP8</accession>
<keyword evidence="1" id="KW-0472">Membrane</keyword>
<feature type="transmembrane region" description="Helical" evidence="1">
    <location>
        <begin position="32"/>
        <end position="52"/>
    </location>
</feature>
<dbReference type="AlphaFoldDB" id="A0A228HLP8"/>
<dbReference type="GO" id="GO:0005506">
    <property type="term" value="F:iron ion binding"/>
    <property type="evidence" value="ECO:0007669"/>
    <property type="project" value="InterPro"/>
</dbReference>
<dbReference type="OrthoDB" id="5965958at2"/>
<dbReference type="GO" id="GO:0008610">
    <property type="term" value="P:lipid biosynthetic process"/>
    <property type="evidence" value="ECO:0007669"/>
    <property type="project" value="InterPro"/>
</dbReference>
<keyword evidence="1" id="KW-0812">Transmembrane</keyword>
<keyword evidence="1" id="KW-1133">Transmembrane helix</keyword>
<feature type="domain" description="Fatty acid hydroxylase" evidence="2">
    <location>
        <begin position="64"/>
        <end position="217"/>
    </location>
</feature>
<reference evidence="4" key="1">
    <citation type="submission" date="2017-06" db="EMBL/GenBank/DDBJ databases">
        <authorList>
            <person name="LiPuma J."/>
            <person name="Spilker T."/>
        </authorList>
    </citation>
    <scope>NUCLEOTIDE SEQUENCE [LARGE SCALE GENOMIC DNA]</scope>
    <source>
        <strain evidence="4">AU17325</strain>
    </source>
</reference>
<feature type="transmembrane region" description="Helical" evidence="1">
    <location>
        <begin position="58"/>
        <end position="80"/>
    </location>
</feature>
<comment type="caution">
    <text evidence="3">The sequence shown here is derived from an EMBL/GenBank/DDBJ whole genome shotgun (WGS) entry which is preliminary data.</text>
</comment>
<protein>
    <submittedName>
        <fullName evidence="3">Fatty acid hydroxylase</fullName>
    </submittedName>
</protein>
<sequence length="234" mass="27177">MKYDEDVRARSYKFCDEYVEATPWWYRGEMHLGFTLVFTTAVILYCAAQLHAPTFAEWLAVVPLFLFGNWAEWAAHRYVLHRPTKYFSMIYKRHCAVHHRFFTHVTLEYKGHKHWRALLFPPFAPVAFVLAATPLALLIGFVFSRNAGHIALLTMAAYYLMYEGLHTLSHVTDSPFLDRVPFINTVRRLHVTHHDPEQMATQNFNLTFPICDTLFGTRSDAPRTVREPTTPRGG</sequence>
<name>A0A228HLP8_9BURK</name>
<dbReference type="Pfam" id="PF04116">
    <property type="entry name" value="FA_hydroxylase"/>
    <property type="match status" value="1"/>
</dbReference>
<evidence type="ECO:0000313" key="4">
    <source>
        <dbReference type="Proteomes" id="UP000214600"/>
    </source>
</evidence>
<dbReference type="InterPro" id="IPR006694">
    <property type="entry name" value="Fatty_acid_hydroxylase"/>
</dbReference>
<proteinExistence type="predicted"/>
<reference evidence="3 4" key="2">
    <citation type="submission" date="2017-08" db="EMBL/GenBank/DDBJ databases">
        <title>WGS of novel Burkholderia cepaca complex species.</title>
        <authorList>
            <person name="Lipuma J."/>
            <person name="Spilker T."/>
        </authorList>
    </citation>
    <scope>NUCLEOTIDE SEQUENCE [LARGE SCALE GENOMIC DNA]</scope>
    <source>
        <strain evidence="3 4">AU17325</strain>
    </source>
</reference>
<dbReference type="EMBL" id="NKFA01000047">
    <property type="protein sequence ID" value="OXI31008.1"/>
    <property type="molecule type" value="Genomic_DNA"/>
</dbReference>
<dbReference type="Proteomes" id="UP000214600">
    <property type="component" value="Unassembled WGS sequence"/>
</dbReference>
<gene>
    <name evidence="3" type="ORF">CFB84_42780</name>
</gene>
<feature type="transmembrane region" description="Helical" evidence="1">
    <location>
        <begin position="118"/>
        <end position="141"/>
    </location>
</feature>
<dbReference type="RefSeq" id="WP_060081369.1">
    <property type="nucleotide sequence ID" value="NZ_CP091649.1"/>
</dbReference>
<evidence type="ECO:0000313" key="3">
    <source>
        <dbReference type="EMBL" id="OXI31008.1"/>
    </source>
</evidence>
<evidence type="ECO:0000256" key="1">
    <source>
        <dbReference type="SAM" id="Phobius"/>
    </source>
</evidence>
<evidence type="ECO:0000259" key="2">
    <source>
        <dbReference type="Pfam" id="PF04116"/>
    </source>
</evidence>
<dbReference type="GO" id="GO:0016491">
    <property type="term" value="F:oxidoreductase activity"/>
    <property type="evidence" value="ECO:0007669"/>
    <property type="project" value="InterPro"/>
</dbReference>
<organism evidence="3 4">
    <name type="scientific">Burkholderia aenigmatica</name>
    <dbReference type="NCBI Taxonomy" id="2015348"/>
    <lineage>
        <taxon>Bacteria</taxon>
        <taxon>Pseudomonadati</taxon>
        <taxon>Pseudomonadota</taxon>
        <taxon>Betaproteobacteria</taxon>
        <taxon>Burkholderiales</taxon>
        <taxon>Burkholderiaceae</taxon>
        <taxon>Burkholderia</taxon>
        <taxon>Burkholderia cepacia complex</taxon>
    </lineage>
</organism>